<organism evidence="3 4">
    <name type="scientific">Amanita thiersii Skay4041</name>
    <dbReference type="NCBI Taxonomy" id="703135"/>
    <lineage>
        <taxon>Eukaryota</taxon>
        <taxon>Fungi</taxon>
        <taxon>Dikarya</taxon>
        <taxon>Basidiomycota</taxon>
        <taxon>Agaricomycotina</taxon>
        <taxon>Agaricomycetes</taxon>
        <taxon>Agaricomycetidae</taxon>
        <taxon>Agaricales</taxon>
        <taxon>Pluteineae</taxon>
        <taxon>Amanitaceae</taxon>
        <taxon>Amanita</taxon>
    </lineage>
</organism>
<name>A0A2A9NHY9_9AGAR</name>
<dbReference type="Proteomes" id="UP000242287">
    <property type="component" value="Unassembled WGS sequence"/>
</dbReference>
<keyword evidence="2" id="KW-0812">Transmembrane</keyword>
<feature type="compositionally biased region" description="Basic and acidic residues" evidence="1">
    <location>
        <begin position="119"/>
        <end position="128"/>
    </location>
</feature>
<feature type="transmembrane region" description="Helical" evidence="2">
    <location>
        <begin position="29"/>
        <end position="52"/>
    </location>
</feature>
<dbReference type="AlphaFoldDB" id="A0A2A9NHY9"/>
<evidence type="ECO:0000256" key="1">
    <source>
        <dbReference type="SAM" id="MobiDB-lite"/>
    </source>
</evidence>
<sequence length="288" mass="31677">MAPTVVALVDKRSTDSTSSNSSSGPTINVILGSVIGGVIGFILLSLLVLFSLSHFRRRRASQRLYPSDAKAPDGGESPKEVHRWPLMKELKHKHQPSDGHVPLLTHDHYHSSPRLSTESSERKPHYRRVSESHFGAARTAEYAAVSTTSFPTPPLDETWATPQLLDSVRRDSQSSAYYVIFPSPTPPPLPDPPSRLQTSSLPSLKIQGSTKPPIPSKLTKTELHHYNSFGPQEEEDTVPSPTSSTSSESFYSQMSVQYPAQVLTNHSGMGEILPPLQPVRPLSMARNR</sequence>
<feature type="region of interest" description="Disordered" evidence="1">
    <location>
        <begin position="94"/>
        <end position="128"/>
    </location>
</feature>
<evidence type="ECO:0000313" key="3">
    <source>
        <dbReference type="EMBL" id="PFH47320.1"/>
    </source>
</evidence>
<evidence type="ECO:0000313" key="4">
    <source>
        <dbReference type="Proteomes" id="UP000242287"/>
    </source>
</evidence>
<dbReference type="EMBL" id="KZ302119">
    <property type="protein sequence ID" value="PFH47320.1"/>
    <property type="molecule type" value="Genomic_DNA"/>
</dbReference>
<keyword evidence="2" id="KW-0472">Membrane</keyword>
<reference evidence="3 4" key="1">
    <citation type="submission" date="2014-02" db="EMBL/GenBank/DDBJ databases">
        <title>Transposable element dynamics among asymbiotic and ectomycorrhizal Amanita fungi.</title>
        <authorList>
            <consortium name="DOE Joint Genome Institute"/>
            <person name="Hess J."/>
            <person name="Skrede I."/>
            <person name="Wolfe B."/>
            <person name="LaButti K."/>
            <person name="Ohm R.A."/>
            <person name="Grigoriev I.V."/>
            <person name="Pringle A."/>
        </authorList>
    </citation>
    <scope>NUCLEOTIDE SEQUENCE [LARGE SCALE GENOMIC DNA]</scope>
    <source>
        <strain evidence="3 4">SKay4041</strain>
    </source>
</reference>
<protein>
    <submittedName>
        <fullName evidence="3">Uncharacterized protein</fullName>
    </submittedName>
</protein>
<keyword evidence="4" id="KW-1185">Reference proteome</keyword>
<keyword evidence="2" id="KW-1133">Transmembrane helix</keyword>
<feature type="compositionally biased region" description="Polar residues" evidence="1">
    <location>
        <begin position="195"/>
        <end position="210"/>
    </location>
</feature>
<feature type="region of interest" description="Disordered" evidence="1">
    <location>
        <begin position="182"/>
        <end position="251"/>
    </location>
</feature>
<feature type="compositionally biased region" description="Pro residues" evidence="1">
    <location>
        <begin position="183"/>
        <end position="193"/>
    </location>
</feature>
<gene>
    <name evidence="3" type="ORF">AMATHDRAFT_50396</name>
</gene>
<evidence type="ECO:0000256" key="2">
    <source>
        <dbReference type="SAM" id="Phobius"/>
    </source>
</evidence>
<feature type="compositionally biased region" description="Low complexity" evidence="1">
    <location>
        <begin position="238"/>
        <end position="249"/>
    </location>
</feature>
<proteinExistence type="predicted"/>
<accession>A0A2A9NHY9</accession>